<name>A0ABV0W0Q8_9TELE</name>
<comment type="caution">
    <text evidence="1">The sequence shown here is derived from an EMBL/GenBank/DDBJ whole genome shotgun (WGS) entry which is preliminary data.</text>
</comment>
<dbReference type="EMBL" id="JAHRIM010020539">
    <property type="protein sequence ID" value="MEQ2262557.1"/>
    <property type="molecule type" value="Genomic_DNA"/>
</dbReference>
<dbReference type="Proteomes" id="UP001444071">
    <property type="component" value="Unassembled WGS sequence"/>
</dbReference>
<gene>
    <name evidence="1" type="ORF">XENORESO_015850</name>
</gene>
<sequence>AGRNVSVPPRLRSTLSRAAGALPRWAAELCSGAELLSPPAAGVDWADEPRKQTHAEMILLFSVRN</sequence>
<proteinExistence type="predicted"/>
<evidence type="ECO:0000313" key="1">
    <source>
        <dbReference type="EMBL" id="MEQ2262557.1"/>
    </source>
</evidence>
<organism evidence="1 2">
    <name type="scientific">Xenotaenia resolanae</name>
    <dbReference type="NCBI Taxonomy" id="208358"/>
    <lineage>
        <taxon>Eukaryota</taxon>
        <taxon>Metazoa</taxon>
        <taxon>Chordata</taxon>
        <taxon>Craniata</taxon>
        <taxon>Vertebrata</taxon>
        <taxon>Euteleostomi</taxon>
        <taxon>Actinopterygii</taxon>
        <taxon>Neopterygii</taxon>
        <taxon>Teleostei</taxon>
        <taxon>Neoteleostei</taxon>
        <taxon>Acanthomorphata</taxon>
        <taxon>Ovalentaria</taxon>
        <taxon>Atherinomorphae</taxon>
        <taxon>Cyprinodontiformes</taxon>
        <taxon>Goodeidae</taxon>
        <taxon>Xenotaenia</taxon>
    </lineage>
</organism>
<reference evidence="1 2" key="1">
    <citation type="submission" date="2021-06" db="EMBL/GenBank/DDBJ databases">
        <authorList>
            <person name="Palmer J.M."/>
        </authorList>
    </citation>
    <scope>NUCLEOTIDE SEQUENCE [LARGE SCALE GENOMIC DNA]</scope>
    <source>
        <strain evidence="1 2">XR_2019</strain>
        <tissue evidence="1">Muscle</tissue>
    </source>
</reference>
<protein>
    <submittedName>
        <fullName evidence="1">Uncharacterized protein</fullName>
    </submittedName>
</protein>
<evidence type="ECO:0000313" key="2">
    <source>
        <dbReference type="Proteomes" id="UP001444071"/>
    </source>
</evidence>
<keyword evidence="2" id="KW-1185">Reference proteome</keyword>
<feature type="non-terminal residue" evidence="1">
    <location>
        <position position="1"/>
    </location>
</feature>
<accession>A0ABV0W0Q8</accession>